<dbReference type="SMART" id="SM00849">
    <property type="entry name" value="Lactamase_B"/>
    <property type="match status" value="1"/>
</dbReference>
<proteinExistence type="predicted"/>
<accession>A0A645F7I1</accession>
<dbReference type="PANTHER" id="PTHR23131:SF4">
    <property type="entry name" value="METALLO-BETA-LACTAMASE SUPERFAMILY POTEIN"/>
    <property type="match status" value="1"/>
</dbReference>
<reference evidence="2" key="1">
    <citation type="submission" date="2019-08" db="EMBL/GenBank/DDBJ databases">
        <authorList>
            <person name="Kucharzyk K."/>
            <person name="Murdoch R.W."/>
            <person name="Higgins S."/>
            <person name="Loffler F."/>
        </authorList>
    </citation>
    <scope>NUCLEOTIDE SEQUENCE</scope>
</reference>
<dbReference type="InterPro" id="IPR036388">
    <property type="entry name" value="WH-like_DNA-bd_sf"/>
</dbReference>
<dbReference type="PANTHER" id="PTHR23131">
    <property type="entry name" value="ENDORIBONUCLEASE LACTB2"/>
    <property type="match status" value="1"/>
</dbReference>
<dbReference type="EC" id="3.1.2.6" evidence="2"/>
<comment type="caution">
    <text evidence="2">The sequence shown here is derived from an EMBL/GenBank/DDBJ whole genome shotgun (WGS) entry which is preliminary data.</text>
</comment>
<dbReference type="Gene3D" id="3.60.15.10">
    <property type="entry name" value="Ribonuclease Z/Hydroxyacylglutathione hydrolase-like"/>
    <property type="match status" value="1"/>
</dbReference>
<sequence length="271" mass="31004">MKELNIDLAKTDLVLTHMHPDHTGLADDLKKLGCKVLISKKDGKLLNFTRTLGPSVYAELNHALDLGKEDFTGSKEFGKESTEILEYYPLAEGDVIKIGSYELEVVDIPGHTPGHIGLFDRRNKLFFSGDHILNEITPNITFWAHEFDSLGSFIQSLNKIYELDIDTVFPAHRSIIKDYRKRIEEIIAHHGERLDEVSQIIRKEKKTASQTAAEMQWSLSYDKWEDFPGTQKWFASGEAMSHLEHLVFQGKAQRIQENGTIYYALLKNEEQ</sequence>
<organism evidence="2">
    <name type="scientific">bioreactor metagenome</name>
    <dbReference type="NCBI Taxonomy" id="1076179"/>
    <lineage>
        <taxon>unclassified sequences</taxon>
        <taxon>metagenomes</taxon>
        <taxon>ecological metagenomes</taxon>
    </lineage>
</organism>
<dbReference type="InterPro" id="IPR050662">
    <property type="entry name" value="Sec-metab_biosynth-thioest"/>
</dbReference>
<dbReference type="SUPFAM" id="SSF56281">
    <property type="entry name" value="Metallo-hydrolase/oxidoreductase"/>
    <property type="match status" value="1"/>
</dbReference>
<dbReference type="Gene3D" id="1.10.10.10">
    <property type="entry name" value="Winged helix-like DNA-binding domain superfamily/Winged helix DNA-binding domain"/>
    <property type="match status" value="1"/>
</dbReference>
<evidence type="ECO:0000313" key="2">
    <source>
        <dbReference type="EMBL" id="MPN10241.1"/>
    </source>
</evidence>
<feature type="domain" description="Metallo-beta-lactamase" evidence="1">
    <location>
        <begin position="3"/>
        <end position="172"/>
    </location>
</feature>
<dbReference type="Pfam" id="PF00753">
    <property type="entry name" value="Lactamase_B"/>
    <property type="match status" value="1"/>
</dbReference>
<dbReference type="EMBL" id="VSSQ01056389">
    <property type="protein sequence ID" value="MPN10241.1"/>
    <property type="molecule type" value="Genomic_DNA"/>
</dbReference>
<dbReference type="InterPro" id="IPR001279">
    <property type="entry name" value="Metallo-B-lactamas"/>
</dbReference>
<protein>
    <submittedName>
        <fullName evidence="2">Hydroxyacylglutathione hydrolase</fullName>
        <ecNumber evidence="2">3.1.2.6</ecNumber>
    </submittedName>
</protein>
<keyword evidence="2" id="KW-0378">Hydrolase</keyword>
<dbReference type="GO" id="GO:0004416">
    <property type="term" value="F:hydroxyacylglutathione hydrolase activity"/>
    <property type="evidence" value="ECO:0007669"/>
    <property type="project" value="UniProtKB-EC"/>
</dbReference>
<dbReference type="InterPro" id="IPR036866">
    <property type="entry name" value="RibonucZ/Hydroxyglut_hydro"/>
</dbReference>
<dbReference type="AlphaFoldDB" id="A0A645F7I1"/>
<evidence type="ECO:0000259" key="1">
    <source>
        <dbReference type="SMART" id="SM00849"/>
    </source>
</evidence>
<gene>
    <name evidence="2" type="primary">gloB_50</name>
    <name evidence="2" type="ORF">SDC9_157536</name>
</gene>
<name>A0A645F7I1_9ZZZZ</name>